<keyword evidence="4" id="KW-1185">Reference proteome</keyword>
<dbReference type="NCBIfam" id="TIGR00237">
    <property type="entry name" value="xseA"/>
    <property type="match status" value="1"/>
</dbReference>
<accession>A0A2K9NWZ1</accession>
<dbReference type="GO" id="GO:0009318">
    <property type="term" value="C:exodeoxyribonuclease VII complex"/>
    <property type="evidence" value="ECO:0007669"/>
    <property type="project" value="UniProtKB-UniRule"/>
</dbReference>
<dbReference type="RefSeq" id="WP_102244575.1">
    <property type="nucleotide sequence ID" value="NZ_CP025704.1"/>
</dbReference>
<dbReference type="PANTHER" id="PTHR30008">
    <property type="entry name" value="EXODEOXYRIBONUCLEASE 7 LARGE SUBUNIT"/>
    <property type="match status" value="1"/>
</dbReference>
<gene>
    <name evidence="1 3" type="primary">xseA</name>
    <name evidence="3" type="ORF">C0V70_14455</name>
</gene>
<dbReference type="PANTHER" id="PTHR30008:SF0">
    <property type="entry name" value="EXODEOXYRIBONUCLEASE 7 LARGE SUBUNIT"/>
    <property type="match status" value="1"/>
</dbReference>
<dbReference type="InterPro" id="IPR025824">
    <property type="entry name" value="OB-fold_nuc-bd_dom"/>
</dbReference>
<dbReference type="GO" id="GO:0003676">
    <property type="term" value="F:nucleic acid binding"/>
    <property type="evidence" value="ECO:0007669"/>
    <property type="project" value="InterPro"/>
</dbReference>
<dbReference type="GO" id="GO:0008855">
    <property type="term" value="F:exodeoxyribonuclease VII activity"/>
    <property type="evidence" value="ECO:0007669"/>
    <property type="project" value="UniProtKB-UniRule"/>
</dbReference>
<dbReference type="Pfam" id="PF02601">
    <property type="entry name" value="Exonuc_VII_L"/>
    <property type="match status" value="1"/>
</dbReference>
<proteinExistence type="inferred from homology"/>
<dbReference type="CDD" id="cd04489">
    <property type="entry name" value="ExoVII_LU_OBF"/>
    <property type="match status" value="1"/>
</dbReference>
<dbReference type="HAMAP" id="MF_00378">
    <property type="entry name" value="Exonuc_7_L"/>
    <property type="match status" value="1"/>
</dbReference>
<dbReference type="Proteomes" id="UP000235584">
    <property type="component" value="Chromosome"/>
</dbReference>
<dbReference type="GO" id="GO:0006308">
    <property type="term" value="P:DNA catabolic process"/>
    <property type="evidence" value="ECO:0007669"/>
    <property type="project" value="UniProtKB-UniRule"/>
</dbReference>
<dbReference type="EMBL" id="CP025704">
    <property type="protein sequence ID" value="AUN99284.1"/>
    <property type="molecule type" value="Genomic_DNA"/>
</dbReference>
<keyword evidence="1 2" id="KW-0540">Nuclease</keyword>
<dbReference type="GO" id="GO:0005737">
    <property type="term" value="C:cytoplasm"/>
    <property type="evidence" value="ECO:0007669"/>
    <property type="project" value="UniProtKB-SubCell"/>
</dbReference>
<dbReference type="AlphaFoldDB" id="A0A2K9NWZ1"/>
<keyword evidence="1" id="KW-0963">Cytoplasm</keyword>
<dbReference type="InterPro" id="IPR003753">
    <property type="entry name" value="Exonuc_VII_L"/>
</dbReference>
<dbReference type="EC" id="3.1.11.6" evidence="1"/>
<dbReference type="Pfam" id="PF13742">
    <property type="entry name" value="tRNA_anti_2"/>
    <property type="match status" value="1"/>
</dbReference>
<dbReference type="KEGG" id="bsto:C0V70_14455"/>
<evidence type="ECO:0000313" key="3">
    <source>
        <dbReference type="EMBL" id="AUN99284.1"/>
    </source>
</evidence>
<dbReference type="OrthoDB" id="5288235at2"/>
<comment type="catalytic activity">
    <reaction evidence="1 2">
        <text>Exonucleolytic cleavage in either 5'- to 3'- or 3'- to 5'-direction to yield nucleoside 5'-phosphates.</text>
        <dbReference type="EC" id="3.1.11.6"/>
    </reaction>
</comment>
<comment type="subunit">
    <text evidence="1">Heterooligomer composed of large and small subunits.</text>
</comment>
<comment type="similarity">
    <text evidence="1 2">Belongs to the XseA family.</text>
</comment>
<reference evidence="3 4" key="1">
    <citation type="submission" date="2018-01" db="EMBL/GenBank/DDBJ databases">
        <title>Complete genome sequence of Bacteriovorax stolpii DSM12778.</title>
        <authorList>
            <person name="Tang B."/>
            <person name="Chang J."/>
        </authorList>
    </citation>
    <scope>NUCLEOTIDE SEQUENCE [LARGE SCALE GENOMIC DNA]</scope>
    <source>
        <strain evidence="3 4">DSM 12778</strain>
    </source>
</reference>
<protein>
    <recommendedName>
        <fullName evidence="1">Exodeoxyribonuclease 7 large subunit</fullName>
        <ecNumber evidence="1">3.1.11.6</ecNumber>
    </recommendedName>
    <alternativeName>
        <fullName evidence="1">Exodeoxyribonuclease VII large subunit</fullName>
        <shortName evidence="1">Exonuclease VII large subunit</shortName>
    </alternativeName>
</protein>
<evidence type="ECO:0000313" key="4">
    <source>
        <dbReference type="Proteomes" id="UP000235584"/>
    </source>
</evidence>
<name>A0A2K9NWZ1_BACTC</name>
<comment type="subcellular location">
    <subcellularLocation>
        <location evidence="1 2">Cytoplasm</location>
    </subcellularLocation>
</comment>
<keyword evidence="1 2" id="KW-0378">Hydrolase</keyword>
<keyword evidence="1 2" id="KW-0269">Exonuclease</keyword>
<organism evidence="3 4">
    <name type="scientific">Bacteriovorax stolpii</name>
    <name type="common">Bdellovibrio stolpii</name>
    <dbReference type="NCBI Taxonomy" id="960"/>
    <lineage>
        <taxon>Bacteria</taxon>
        <taxon>Pseudomonadati</taxon>
        <taxon>Bdellovibrionota</taxon>
        <taxon>Bacteriovoracia</taxon>
        <taxon>Bacteriovoracales</taxon>
        <taxon>Bacteriovoracaceae</taxon>
        <taxon>Bacteriovorax</taxon>
    </lineage>
</organism>
<evidence type="ECO:0000256" key="1">
    <source>
        <dbReference type="HAMAP-Rule" id="MF_00378"/>
    </source>
</evidence>
<evidence type="ECO:0000256" key="2">
    <source>
        <dbReference type="RuleBase" id="RU004355"/>
    </source>
</evidence>
<comment type="function">
    <text evidence="1">Bidirectionally degrades single-stranded DNA into large acid-insoluble oligonucleotides, which are then degraded further into small acid-soluble oligonucleotides.</text>
</comment>
<sequence length="430" mass="48797">MSLEVKKVSEIVGEIKNLLEHEFSNVSIEGEITNLSLSSSGHWYFTLSDKDSAISAALFKMDALRNPLMKTIKDGSKVVVVGDINVYPKRGTFQIIVKRIVPVGTGDLKEQFEKLKRKLASEGLFDMDQKKPIPQMPKRVAIITAQRGAALQDFINIYRRRSIWMDLLVIPTLVQGDDAPRAIRASLHNVIKYSMEAEPAKKIDLIVLARGGGSLEDLWAFNDEGLAYDIFNCPIPIISAVGHEVDFSISDFVADLRCETPSAAAEVITHHQTMIKDKMTNLRSRLKNVMDYKMSRLENRLKHAHPHAILNILLSRLASFQKRLSRCAIHQRLHELTNIHEFYLSLDENLERMKQILKERFKDYHHRLDKSRDVLKVLNPKNVLERGYGYLETEAGKVVASTSDFDKAPKGVSFNLHFHDGSRKVKSNEG</sequence>
<dbReference type="InterPro" id="IPR020579">
    <property type="entry name" value="Exonuc_VII_lsu_C"/>
</dbReference>